<dbReference type="Gene3D" id="3.40.1710.10">
    <property type="entry name" value="abc type-2 transporter like domain"/>
    <property type="match status" value="1"/>
</dbReference>
<dbReference type="GO" id="GO:0005886">
    <property type="term" value="C:plasma membrane"/>
    <property type="evidence" value="ECO:0007669"/>
    <property type="project" value="UniProtKB-SubCell"/>
</dbReference>
<proteinExistence type="inferred from homology"/>
<keyword evidence="6 8" id="KW-1133">Transmembrane helix</keyword>
<gene>
    <name evidence="10" type="ordered locus">Palpr_2712</name>
</gene>
<feature type="domain" description="ABC transmembrane type-2" evidence="9">
    <location>
        <begin position="130"/>
        <end position="370"/>
    </location>
</feature>
<feature type="transmembrane region" description="Helical" evidence="8">
    <location>
        <begin position="21"/>
        <end position="38"/>
    </location>
</feature>
<dbReference type="InterPro" id="IPR013525">
    <property type="entry name" value="ABC2_TM"/>
</dbReference>
<feature type="transmembrane region" description="Helical" evidence="8">
    <location>
        <begin position="349"/>
        <end position="368"/>
    </location>
</feature>
<reference key="1">
    <citation type="submission" date="2010-11" db="EMBL/GenBank/DDBJ databases">
        <title>The complete genome of Paludibacter propionicigenes DSM 17365.</title>
        <authorList>
            <consortium name="US DOE Joint Genome Institute (JGI-PGF)"/>
            <person name="Lucas S."/>
            <person name="Copeland A."/>
            <person name="Lapidus A."/>
            <person name="Bruce D."/>
            <person name="Goodwin L."/>
            <person name="Pitluck S."/>
            <person name="Kyrpides N."/>
            <person name="Mavromatis K."/>
            <person name="Ivanova N."/>
            <person name="Munk A.C."/>
            <person name="Brettin T."/>
            <person name="Detter J.C."/>
            <person name="Han C."/>
            <person name="Tapia R."/>
            <person name="Land M."/>
            <person name="Hauser L."/>
            <person name="Markowitz V."/>
            <person name="Cheng J.-F."/>
            <person name="Hugenholtz P."/>
            <person name="Woyke T."/>
            <person name="Wu D."/>
            <person name="Gronow S."/>
            <person name="Wellnitz S."/>
            <person name="Brambilla E."/>
            <person name="Klenk H.-P."/>
            <person name="Eisen J.A."/>
        </authorList>
    </citation>
    <scope>NUCLEOTIDE SEQUENCE</scope>
    <source>
        <strain>WB4</strain>
    </source>
</reference>
<dbReference type="KEGG" id="ppn:Palpr_2712"/>
<keyword evidence="4" id="KW-1003">Cell membrane</keyword>
<dbReference type="Pfam" id="PF12698">
    <property type="entry name" value="ABC2_membrane_3"/>
    <property type="match status" value="1"/>
</dbReference>
<sequence length="371" mass="41877">MIKYLLRKEFKQILRNGFLPKMIFIFPLNVLLIFPWAASYEIKNLNLSVIDNDHSTYSQQLTQKIISSNYFKLTDVSPNYSQALKSIEKGESDIILEIPPHFEKDIVNRQGGKVMISANAVNGMKGSIGITYLSSIIGDYNGQVIQELMPTNAGTNSTPTIQLDAQYRFNPHLNYRVFMVPALMVMILTLLCGFLPAVSIVTEKERGTMEQINVSPVSKSMFILAKLIPFWIIGFIVISIGFLVAWAVYGLIPAGYFASIYLFAAIYILAISGLGLVVSNYAATLQQAMFIIFFFMMLFIMLSGLYTPIDSMPEWAKWIAAFNPLKHFMIVMRSIYLKGSNPLQLMNQLLALVGFAIFFNTWAVLSYHKKN</sequence>
<keyword evidence="11" id="KW-1185">Reference proteome</keyword>
<evidence type="ECO:0000256" key="3">
    <source>
        <dbReference type="ARBA" id="ARBA00022448"/>
    </source>
</evidence>
<evidence type="ECO:0000256" key="6">
    <source>
        <dbReference type="ARBA" id="ARBA00022989"/>
    </source>
</evidence>
<reference evidence="10 11" key="2">
    <citation type="journal article" date="2011" name="Stand. Genomic Sci.">
        <title>Complete genome sequence of Paludibacter propionicigenes type strain (WB4).</title>
        <authorList>
            <person name="Gronow S."/>
            <person name="Munk C."/>
            <person name="Lapidus A."/>
            <person name="Nolan M."/>
            <person name="Lucas S."/>
            <person name="Hammon N."/>
            <person name="Deshpande S."/>
            <person name="Cheng J.F."/>
            <person name="Tapia R."/>
            <person name="Han C."/>
            <person name="Goodwin L."/>
            <person name="Pitluck S."/>
            <person name="Liolios K."/>
            <person name="Ivanova N."/>
            <person name="Mavromatis K."/>
            <person name="Mikhailova N."/>
            <person name="Pati A."/>
            <person name="Chen A."/>
            <person name="Palaniappan K."/>
            <person name="Land M."/>
            <person name="Hauser L."/>
            <person name="Chang Y.J."/>
            <person name="Jeffries C.D."/>
            <person name="Brambilla E."/>
            <person name="Rohde M."/>
            <person name="Goker M."/>
            <person name="Detter J.C."/>
            <person name="Woyke T."/>
            <person name="Bristow J."/>
            <person name="Eisen J.A."/>
            <person name="Markowitz V."/>
            <person name="Hugenholtz P."/>
            <person name="Kyrpides N.C."/>
            <person name="Klenk H.P."/>
        </authorList>
    </citation>
    <scope>NUCLEOTIDE SEQUENCE [LARGE SCALE GENOMIC DNA]</scope>
    <source>
        <strain evidence="11">DSM 17365 / JCM 13257 / WB4</strain>
    </source>
</reference>
<feature type="transmembrane region" description="Helical" evidence="8">
    <location>
        <begin position="255"/>
        <end position="278"/>
    </location>
</feature>
<evidence type="ECO:0000256" key="1">
    <source>
        <dbReference type="ARBA" id="ARBA00004651"/>
    </source>
</evidence>
<evidence type="ECO:0000259" key="9">
    <source>
        <dbReference type="PROSITE" id="PS51012"/>
    </source>
</evidence>
<dbReference type="PANTHER" id="PTHR30294">
    <property type="entry name" value="MEMBRANE COMPONENT OF ABC TRANSPORTER YHHJ-RELATED"/>
    <property type="match status" value="1"/>
</dbReference>
<organism evidence="10 11">
    <name type="scientific">Paludibacter propionicigenes (strain DSM 17365 / JCM 13257 / WB4)</name>
    <dbReference type="NCBI Taxonomy" id="694427"/>
    <lineage>
        <taxon>Bacteria</taxon>
        <taxon>Pseudomonadati</taxon>
        <taxon>Bacteroidota</taxon>
        <taxon>Bacteroidia</taxon>
        <taxon>Bacteroidales</taxon>
        <taxon>Paludibacteraceae</taxon>
        <taxon>Paludibacter</taxon>
    </lineage>
</organism>
<evidence type="ECO:0000313" key="11">
    <source>
        <dbReference type="Proteomes" id="UP000008718"/>
    </source>
</evidence>
<evidence type="ECO:0000256" key="7">
    <source>
        <dbReference type="ARBA" id="ARBA00023136"/>
    </source>
</evidence>
<evidence type="ECO:0000256" key="8">
    <source>
        <dbReference type="SAM" id="Phobius"/>
    </source>
</evidence>
<evidence type="ECO:0000256" key="4">
    <source>
        <dbReference type="ARBA" id="ARBA00022475"/>
    </source>
</evidence>
<dbReference type="PROSITE" id="PS51012">
    <property type="entry name" value="ABC_TM2"/>
    <property type="match status" value="1"/>
</dbReference>
<dbReference type="AlphaFoldDB" id="E4T7Z8"/>
<evidence type="ECO:0000313" key="10">
    <source>
        <dbReference type="EMBL" id="ADQ80842.1"/>
    </source>
</evidence>
<dbReference type="Proteomes" id="UP000008718">
    <property type="component" value="Chromosome"/>
</dbReference>
<dbReference type="STRING" id="694427.Palpr_2712"/>
<dbReference type="eggNOG" id="COG0842">
    <property type="taxonomic scope" value="Bacteria"/>
</dbReference>
<dbReference type="RefSeq" id="WP_013446211.1">
    <property type="nucleotide sequence ID" value="NC_014734.1"/>
</dbReference>
<dbReference type="InterPro" id="IPR047817">
    <property type="entry name" value="ABC2_TM_bact-type"/>
</dbReference>
<dbReference type="HOGENOM" id="CLU_039483_8_3_10"/>
<dbReference type="PANTHER" id="PTHR30294:SF29">
    <property type="entry name" value="MULTIDRUG ABC TRANSPORTER PERMEASE YBHS-RELATED"/>
    <property type="match status" value="1"/>
</dbReference>
<protein>
    <submittedName>
        <fullName evidence="10">ABC-2 type transporter</fullName>
    </submittedName>
</protein>
<keyword evidence="7 8" id="KW-0472">Membrane</keyword>
<accession>E4T7Z8</accession>
<evidence type="ECO:0000256" key="5">
    <source>
        <dbReference type="ARBA" id="ARBA00022692"/>
    </source>
</evidence>
<dbReference type="EMBL" id="CP002345">
    <property type="protein sequence ID" value="ADQ80842.1"/>
    <property type="molecule type" value="Genomic_DNA"/>
</dbReference>
<evidence type="ECO:0000256" key="2">
    <source>
        <dbReference type="ARBA" id="ARBA00007783"/>
    </source>
</evidence>
<feature type="transmembrane region" description="Helical" evidence="8">
    <location>
        <begin position="290"/>
        <end position="309"/>
    </location>
</feature>
<keyword evidence="5 8" id="KW-0812">Transmembrane</keyword>
<keyword evidence="3" id="KW-0813">Transport</keyword>
<name>E4T7Z8_PALPW</name>
<feature type="transmembrane region" description="Helical" evidence="8">
    <location>
        <begin position="178"/>
        <end position="202"/>
    </location>
</feature>
<dbReference type="OrthoDB" id="9808686at2"/>
<comment type="similarity">
    <text evidence="2">Belongs to the ABC-2 integral membrane protein family.</text>
</comment>
<comment type="subcellular location">
    <subcellularLocation>
        <location evidence="1">Cell membrane</location>
        <topology evidence="1">Multi-pass membrane protein</topology>
    </subcellularLocation>
</comment>
<dbReference type="InterPro" id="IPR051449">
    <property type="entry name" value="ABC-2_transporter_component"/>
</dbReference>
<dbReference type="GO" id="GO:0140359">
    <property type="term" value="F:ABC-type transporter activity"/>
    <property type="evidence" value="ECO:0007669"/>
    <property type="project" value="InterPro"/>
</dbReference>
<feature type="transmembrane region" description="Helical" evidence="8">
    <location>
        <begin position="223"/>
        <end position="249"/>
    </location>
</feature>